<gene>
    <name evidence="1" type="ORF">NCTC6754_05371</name>
</gene>
<name>A0A3S4I3I3_SALET</name>
<evidence type="ECO:0000313" key="2">
    <source>
        <dbReference type="Proteomes" id="UP000269208"/>
    </source>
</evidence>
<dbReference type="Proteomes" id="UP000269208">
    <property type="component" value="Chromosome"/>
</dbReference>
<proteinExistence type="predicted"/>
<reference evidence="1 2" key="1">
    <citation type="submission" date="2018-12" db="EMBL/GenBank/DDBJ databases">
        <authorList>
            <consortium name="Pathogen Informatics"/>
        </authorList>
    </citation>
    <scope>NUCLEOTIDE SEQUENCE [LARGE SCALE GENOMIC DNA]</scope>
    <source>
        <strain evidence="1 2">NCTC6754</strain>
    </source>
</reference>
<dbReference type="AlphaFoldDB" id="A0A3S4I3I3"/>
<evidence type="ECO:0000313" key="1">
    <source>
        <dbReference type="EMBL" id="VEB58352.1"/>
    </source>
</evidence>
<accession>A0A3S4I3I3</accession>
<dbReference type="EMBL" id="LR134190">
    <property type="protein sequence ID" value="VEB58352.1"/>
    <property type="molecule type" value="Genomic_DNA"/>
</dbReference>
<protein>
    <submittedName>
        <fullName evidence="1">Putative product</fullName>
    </submittedName>
</protein>
<sequence>MATLREMLSPRYTTRYEDLLQVKWQVYPDFHIPDVMEPQPHRMQETGCGKLAIVR</sequence>
<organism evidence="1 2">
    <name type="scientific">Salmonella enterica I</name>
    <dbReference type="NCBI Taxonomy" id="59201"/>
    <lineage>
        <taxon>Bacteria</taxon>
        <taxon>Pseudomonadati</taxon>
        <taxon>Pseudomonadota</taxon>
        <taxon>Gammaproteobacteria</taxon>
        <taxon>Enterobacterales</taxon>
        <taxon>Enterobacteriaceae</taxon>
        <taxon>Salmonella</taxon>
    </lineage>
</organism>